<accession>A0A8D4VN69</accession>
<protein>
    <submittedName>
        <fullName evidence="2">Uncharacterized protein</fullName>
    </submittedName>
</protein>
<evidence type="ECO:0000256" key="1">
    <source>
        <dbReference type="SAM" id="Phobius"/>
    </source>
</evidence>
<organism evidence="2 3">
    <name type="scientific">Methylogaea oryzae</name>
    <dbReference type="NCBI Taxonomy" id="1295382"/>
    <lineage>
        <taxon>Bacteria</taxon>
        <taxon>Pseudomonadati</taxon>
        <taxon>Pseudomonadota</taxon>
        <taxon>Gammaproteobacteria</taxon>
        <taxon>Methylococcales</taxon>
        <taxon>Methylococcaceae</taxon>
        <taxon>Methylogaea</taxon>
    </lineage>
</organism>
<feature type="transmembrane region" description="Helical" evidence="1">
    <location>
        <begin position="6"/>
        <end position="22"/>
    </location>
</feature>
<sequence>MTAYVFTIYYLIMALLVGLCGIGRKPGFLVTLLLSIVITPFLTLFLLYITKSAAKDPESPR</sequence>
<keyword evidence="3" id="KW-1185">Reference proteome</keyword>
<dbReference type="KEGG" id="moz:MoryE10_15740"/>
<dbReference type="RefSeq" id="WP_054774130.1">
    <property type="nucleotide sequence ID" value="NZ_AP019782.1"/>
</dbReference>
<name>A0A8D4VN69_9GAMM</name>
<feature type="transmembrane region" description="Helical" evidence="1">
    <location>
        <begin position="29"/>
        <end position="49"/>
    </location>
</feature>
<dbReference type="AlphaFoldDB" id="A0A8D4VN69"/>
<evidence type="ECO:0000313" key="3">
    <source>
        <dbReference type="Proteomes" id="UP000824988"/>
    </source>
</evidence>
<keyword evidence="1" id="KW-0472">Membrane</keyword>
<dbReference type="Proteomes" id="UP000824988">
    <property type="component" value="Chromosome"/>
</dbReference>
<keyword evidence="1" id="KW-0812">Transmembrane</keyword>
<dbReference type="EMBL" id="AP019782">
    <property type="protein sequence ID" value="BBL70968.1"/>
    <property type="molecule type" value="Genomic_DNA"/>
</dbReference>
<evidence type="ECO:0000313" key="2">
    <source>
        <dbReference type="EMBL" id="BBL70968.1"/>
    </source>
</evidence>
<reference evidence="2" key="1">
    <citation type="submission" date="2019-06" db="EMBL/GenBank/DDBJ databases">
        <title>Complete genome sequence of Methylogaea oryzae strain JCM16910.</title>
        <authorList>
            <person name="Asakawa S."/>
        </authorList>
    </citation>
    <scope>NUCLEOTIDE SEQUENCE</scope>
    <source>
        <strain evidence="2">E10</strain>
    </source>
</reference>
<keyword evidence="1" id="KW-1133">Transmembrane helix</keyword>
<proteinExistence type="predicted"/>
<gene>
    <name evidence="2" type="ORF">MoryE10_15740</name>
</gene>